<feature type="signal peptide" evidence="5">
    <location>
        <begin position="1"/>
        <end position="30"/>
    </location>
</feature>
<gene>
    <name evidence="6" type="ORF">K7J14_01365</name>
</gene>
<dbReference type="PROSITE" id="PS51257">
    <property type="entry name" value="PROKAR_LIPOPROTEIN"/>
    <property type="match status" value="1"/>
</dbReference>
<evidence type="ECO:0000256" key="2">
    <source>
        <dbReference type="ARBA" id="ARBA00022803"/>
    </source>
</evidence>
<evidence type="ECO:0000256" key="5">
    <source>
        <dbReference type="SAM" id="SignalP"/>
    </source>
</evidence>
<dbReference type="AlphaFoldDB" id="A0AAE3EGL6"/>
<dbReference type="Proteomes" id="UP001198163">
    <property type="component" value="Unassembled WGS sequence"/>
</dbReference>
<evidence type="ECO:0000256" key="3">
    <source>
        <dbReference type="PROSITE-ProRule" id="PRU00339"/>
    </source>
</evidence>
<feature type="chain" id="PRO_5042132585" evidence="5">
    <location>
        <begin position="31"/>
        <end position="599"/>
    </location>
</feature>
<name>A0AAE3EGL6_9SPIR</name>
<feature type="repeat" description="TPR" evidence="3">
    <location>
        <begin position="550"/>
        <end position="583"/>
    </location>
</feature>
<comment type="caution">
    <text evidence="6">The sequence shown here is derived from an EMBL/GenBank/DDBJ whole genome shotgun (WGS) entry which is preliminary data.</text>
</comment>
<dbReference type="InterPro" id="IPR019734">
    <property type="entry name" value="TPR_rpt"/>
</dbReference>
<dbReference type="PANTHER" id="PTHR45586">
    <property type="entry name" value="TPR REPEAT-CONTAINING PROTEIN PA4667"/>
    <property type="match status" value="1"/>
</dbReference>
<keyword evidence="1" id="KW-0677">Repeat</keyword>
<evidence type="ECO:0000256" key="4">
    <source>
        <dbReference type="SAM" id="MobiDB-lite"/>
    </source>
</evidence>
<dbReference type="SUPFAM" id="SSF48452">
    <property type="entry name" value="TPR-like"/>
    <property type="match status" value="2"/>
</dbReference>
<accession>A0AAE3EGL6</accession>
<evidence type="ECO:0000313" key="6">
    <source>
        <dbReference type="EMBL" id="MCD1653346.1"/>
    </source>
</evidence>
<dbReference type="InterPro" id="IPR051012">
    <property type="entry name" value="CellSynth/LPSAsmb/PSIAsmb"/>
</dbReference>
<protein>
    <submittedName>
        <fullName evidence="6">Tetratricopeptide repeat protein</fullName>
    </submittedName>
</protein>
<dbReference type="Pfam" id="PF13432">
    <property type="entry name" value="TPR_16"/>
    <property type="match status" value="1"/>
</dbReference>
<reference evidence="6" key="1">
    <citation type="submission" date="2021-08" db="EMBL/GenBank/DDBJ databases">
        <title>Comparative analyses of Brucepasteria parasyntrophica and Teretinema zuelzerae.</title>
        <authorList>
            <person name="Song Y."/>
            <person name="Brune A."/>
        </authorList>
    </citation>
    <scope>NUCLEOTIDE SEQUENCE</scope>
    <source>
        <strain evidence="6">DSM 1903</strain>
    </source>
</reference>
<keyword evidence="5" id="KW-0732">Signal</keyword>
<feature type="region of interest" description="Disordered" evidence="4">
    <location>
        <begin position="34"/>
        <end position="75"/>
    </location>
</feature>
<dbReference type="Gene3D" id="1.25.40.10">
    <property type="entry name" value="Tetratricopeptide repeat domain"/>
    <property type="match status" value="3"/>
</dbReference>
<dbReference type="EMBL" id="JAINWA010000001">
    <property type="protein sequence ID" value="MCD1653346.1"/>
    <property type="molecule type" value="Genomic_DNA"/>
</dbReference>
<keyword evidence="7" id="KW-1185">Reference proteome</keyword>
<keyword evidence="2 3" id="KW-0802">TPR repeat</keyword>
<dbReference type="RefSeq" id="WP_230752271.1">
    <property type="nucleotide sequence ID" value="NZ_JAINWA010000001.1"/>
</dbReference>
<evidence type="ECO:0000256" key="1">
    <source>
        <dbReference type="ARBA" id="ARBA00022737"/>
    </source>
</evidence>
<dbReference type="PROSITE" id="PS50005">
    <property type="entry name" value="TPR"/>
    <property type="match status" value="1"/>
</dbReference>
<organism evidence="6 7">
    <name type="scientific">Teretinema zuelzerae</name>
    <dbReference type="NCBI Taxonomy" id="156"/>
    <lineage>
        <taxon>Bacteria</taxon>
        <taxon>Pseudomonadati</taxon>
        <taxon>Spirochaetota</taxon>
        <taxon>Spirochaetia</taxon>
        <taxon>Spirochaetales</taxon>
        <taxon>Treponemataceae</taxon>
        <taxon>Teretinema</taxon>
    </lineage>
</organism>
<evidence type="ECO:0000313" key="7">
    <source>
        <dbReference type="Proteomes" id="UP001198163"/>
    </source>
</evidence>
<dbReference type="InterPro" id="IPR011990">
    <property type="entry name" value="TPR-like_helical_dom_sf"/>
</dbReference>
<dbReference type="PANTHER" id="PTHR45586:SF1">
    <property type="entry name" value="LIPOPOLYSACCHARIDE ASSEMBLY PROTEIN B"/>
    <property type="match status" value="1"/>
</dbReference>
<sequence>MISVTRAIKAKHHYQAFPLALLAAAVVSCASSPSGSAGGGTSRLAGKSDGQKSAEVTPSSIQDAAGTPLALPDRERQNRSDLDSVILSHVETGSPDSLRQAVSLVTSDPRGMTERNRFVLAIAGELMKFLYPLEQVTWPLPSVPESDRYLGALKASRLGVYDYSAGSSDFLALTLPSAVLFTESTQTDYYIDSENALRRAAAMNPRSVLPPLFSARLAEKRGNSDAALAFYETAWKLDSSCYPAGVGYSRALAARGRGADAYLAAKSLAARYPSDQGMLRLCAETSFAAGDWNTADGYILAVLKNNPDNTAYLLMRARILIERKEFLKANSLLDAFATTNRTDRSYLLLKSRVVREWNKNPVAASALLQEALRLYPGDGEILLSAAAVAYQTGQNVNNQSPRDLVQQVLGSDPDNTQALYLLAEDFLAAKEWKSALQPAQRLVSVNPSPENQIVHVRALLGAGDYAKAKSAASSLYAASPQSPQITGLYLQSLVSRGENAAARAAISSALPDASPALKSVLHYYESRLAGDAESRLASLRSSLLSDPRNQESLFAMYELYMERKDYRKAQYYLKQVVSLDPSNGSLARLLVNLDELLAR</sequence>
<proteinExistence type="predicted"/>